<sequence length="197" mass="20320">MGFDRAMTFAASDATSDVVVGAVLAAGAGTRYGMPKILAEEGRWLALAVAALDGGGCGEIYVTHGAARAEMPLPARGIDVPRWQGGASESVRSVLELLRARTDVAGVLIHLVDLPSVGPEAVRAVLRASGCGRPALARATFAGRPGHPVYIGAEHFGPILDALAGDRGAGPYLAARADVIEVPCDHIGDGDDRDYRP</sequence>
<dbReference type="EMBL" id="PECH01000004">
    <property type="protein sequence ID" value="TDZ85844.1"/>
    <property type="molecule type" value="Genomic_DNA"/>
</dbReference>
<organism evidence="2 3">
    <name type="scientific">Mycobacteroides salmoniphilum</name>
    <dbReference type="NCBI Taxonomy" id="404941"/>
    <lineage>
        <taxon>Bacteria</taxon>
        <taxon>Bacillati</taxon>
        <taxon>Actinomycetota</taxon>
        <taxon>Actinomycetes</taxon>
        <taxon>Mycobacteriales</taxon>
        <taxon>Mycobacteriaceae</taxon>
        <taxon>Mycobacteroides</taxon>
    </lineage>
</organism>
<dbReference type="InterPro" id="IPR025877">
    <property type="entry name" value="MobA-like_NTP_Trfase"/>
</dbReference>
<dbReference type="InterPro" id="IPR029044">
    <property type="entry name" value="Nucleotide-diphossugar_trans"/>
</dbReference>
<evidence type="ECO:0000313" key="3">
    <source>
        <dbReference type="Proteomes" id="UP000295117"/>
    </source>
</evidence>
<dbReference type="RefSeq" id="WP_134070193.1">
    <property type="nucleotide sequence ID" value="NZ_PECH01000004.1"/>
</dbReference>
<protein>
    <submittedName>
        <fullName evidence="2">MobA-like NTP transferase domain protein</fullName>
    </submittedName>
</protein>
<evidence type="ECO:0000313" key="2">
    <source>
        <dbReference type="EMBL" id="TDZ85844.1"/>
    </source>
</evidence>
<keyword evidence="2" id="KW-0808">Transferase</keyword>
<dbReference type="PANTHER" id="PTHR43777:SF1">
    <property type="entry name" value="MOLYBDENUM COFACTOR CYTIDYLYLTRANSFERASE"/>
    <property type="match status" value="1"/>
</dbReference>
<reference evidence="2 3" key="1">
    <citation type="journal article" date="2019" name="Sci. Rep.">
        <title>Extended insight into the Mycobacterium chelonae-abscessus complex through whole genome sequencing of Mycobacterium salmoniphilum outbreak and Mycobacterium salmoniphilum-like strains.</title>
        <authorList>
            <person name="Behra P.R.K."/>
            <person name="Das S."/>
            <person name="Pettersson B.M.F."/>
            <person name="Shirreff L."/>
            <person name="DuCote T."/>
            <person name="Jacobsson K.G."/>
            <person name="Ennis D.G."/>
            <person name="Kirsebom L.A."/>
        </authorList>
    </citation>
    <scope>NUCLEOTIDE SEQUENCE [LARGE SCALE GENOMIC DNA]</scope>
    <source>
        <strain evidence="2 3">DE 4585</strain>
    </source>
</reference>
<accession>A0A4R8S6Q7</accession>
<name>A0A4R8S6Q7_9MYCO</name>
<comment type="caution">
    <text evidence="2">The sequence shown here is derived from an EMBL/GenBank/DDBJ whole genome shotgun (WGS) entry which is preliminary data.</text>
</comment>
<gene>
    <name evidence="2" type="ORF">DE4585_01167</name>
</gene>
<feature type="domain" description="MobA-like NTP transferase" evidence="1">
    <location>
        <begin position="21"/>
        <end position="176"/>
    </location>
</feature>
<dbReference type="AlphaFoldDB" id="A0A4R8S6Q7"/>
<dbReference type="GO" id="GO:0016779">
    <property type="term" value="F:nucleotidyltransferase activity"/>
    <property type="evidence" value="ECO:0007669"/>
    <property type="project" value="UniProtKB-ARBA"/>
</dbReference>
<dbReference type="PANTHER" id="PTHR43777">
    <property type="entry name" value="MOLYBDENUM COFACTOR CYTIDYLYLTRANSFERASE"/>
    <property type="match status" value="1"/>
</dbReference>
<dbReference type="SUPFAM" id="SSF53448">
    <property type="entry name" value="Nucleotide-diphospho-sugar transferases"/>
    <property type="match status" value="1"/>
</dbReference>
<dbReference type="Pfam" id="PF12804">
    <property type="entry name" value="NTP_transf_3"/>
    <property type="match status" value="1"/>
</dbReference>
<evidence type="ECO:0000259" key="1">
    <source>
        <dbReference type="Pfam" id="PF12804"/>
    </source>
</evidence>
<dbReference type="Gene3D" id="3.90.550.10">
    <property type="entry name" value="Spore Coat Polysaccharide Biosynthesis Protein SpsA, Chain A"/>
    <property type="match status" value="1"/>
</dbReference>
<dbReference type="Proteomes" id="UP000295117">
    <property type="component" value="Unassembled WGS sequence"/>
</dbReference>
<proteinExistence type="predicted"/>